<feature type="region of interest" description="Disordered" evidence="1">
    <location>
        <begin position="44"/>
        <end position="67"/>
    </location>
</feature>
<evidence type="ECO:0000256" key="1">
    <source>
        <dbReference type="SAM" id="MobiDB-lite"/>
    </source>
</evidence>
<protein>
    <submittedName>
        <fullName evidence="2">Uncharacterized protein</fullName>
    </submittedName>
</protein>
<dbReference type="Proteomes" id="UP000317663">
    <property type="component" value="Unassembled WGS sequence"/>
</dbReference>
<sequence>MVKNREQRIRLGALKVRYRRAWKRKASSCELSALLSDIEKLEHGQSDADAGNATQPASGPEAYHSEY</sequence>
<dbReference type="OrthoDB" id="6544393at2"/>
<comment type="caution">
    <text evidence="2">The sequence shown here is derived from an EMBL/GenBank/DDBJ whole genome shotgun (WGS) entry which is preliminary data.</text>
</comment>
<evidence type="ECO:0000313" key="2">
    <source>
        <dbReference type="EMBL" id="TPG56829.1"/>
    </source>
</evidence>
<gene>
    <name evidence="2" type="ORF">EAH77_22415</name>
</gene>
<dbReference type="EMBL" id="RCZD01000016">
    <property type="protein sequence ID" value="TPG56829.1"/>
    <property type="molecule type" value="Genomic_DNA"/>
</dbReference>
<reference evidence="2 3" key="1">
    <citation type="journal article" date="2019" name="Environ. Microbiol.">
        <title>Species interactions and distinct microbial communities in high Arctic permafrost affected cryosols are associated with the CH4 and CO2 gas fluxes.</title>
        <authorList>
            <person name="Altshuler I."/>
            <person name="Hamel J."/>
            <person name="Turney S."/>
            <person name="Magnuson E."/>
            <person name="Levesque R."/>
            <person name="Greer C."/>
            <person name="Whyte L.G."/>
        </authorList>
    </citation>
    <scope>NUCLEOTIDE SEQUENCE [LARGE SCALE GENOMIC DNA]</scope>
    <source>
        <strain evidence="2 3">E4</strain>
    </source>
</reference>
<organism evidence="2 3">
    <name type="scientific">Ewingella americana</name>
    <dbReference type="NCBI Taxonomy" id="41202"/>
    <lineage>
        <taxon>Bacteria</taxon>
        <taxon>Pseudomonadati</taxon>
        <taxon>Pseudomonadota</taxon>
        <taxon>Gammaproteobacteria</taxon>
        <taxon>Enterobacterales</taxon>
        <taxon>Yersiniaceae</taxon>
        <taxon>Ewingella</taxon>
    </lineage>
</organism>
<dbReference type="AlphaFoldDB" id="A0A502G4Q6"/>
<keyword evidence="3" id="KW-1185">Reference proteome</keyword>
<name>A0A502G4Q6_9GAMM</name>
<evidence type="ECO:0000313" key="3">
    <source>
        <dbReference type="Proteomes" id="UP000317663"/>
    </source>
</evidence>
<accession>A0A502G4Q6</accession>
<proteinExistence type="predicted"/>